<evidence type="ECO:0008006" key="4">
    <source>
        <dbReference type="Google" id="ProtNLM"/>
    </source>
</evidence>
<reference evidence="2" key="2">
    <citation type="submission" date="2020-09" db="EMBL/GenBank/DDBJ databases">
        <authorList>
            <person name="Sun Q."/>
            <person name="Zhou Y."/>
        </authorList>
    </citation>
    <scope>NUCLEOTIDE SEQUENCE</scope>
    <source>
        <strain evidence="2">CGMCC 1.15447</strain>
    </source>
</reference>
<dbReference type="Pfam" id="PF13620">
    <property type="entry name" value="CarboxypepD_reg"/>
    <property type="match status" value="1"/>
</dbReference>
<feature type="chain" id="PRO_5037343903" description="Carboxypeptidase regulatory-like domain-containing protein" evidence="1">
    <location>
        <begin position="36"/>
        <end position="124"/>
    </location>
</feature>
<dbReference type="EMBL" id="BMJB01000001">
    <property type="protein sequence ID" value="GGA72902.1"/>
    <property type="molecule type" value="Genomic_DNA"/>
</dbReference>
<dbReference type="Gene3D" id="2.60.40.1120">
    <property type="entry name" value="Carboxypeptidase-like, regulatory domain"/>
    <property type="match status" value="1"/>
</dbReference>
<dbReference type="SUPFAM" id="SSF49464">
    <property type="entry name" value="Carboxypeptidase regulatory domain-like"/>
    <property type="match status" value="1"/>
</dbReference>
<reference evidence="2" key="1">
    <citation type="journal article" date="2014" name="Int. J. Syst. Evol. Microbiol.">
        <title>Complete genome sequence of Corynebacterium casei LMG S-19264T (=DSM 44701T), isolated from a smear-ripened cheese.</title>
        <authorList>
            <consortium name="US DOE Joint Genome Institute (JGI-PGF)"/>
            <person name="Walter F."/>
            <person name="Albersmeier A."/>
            <person name="Kalinowski J."/>
            <person name="Ruckert C."/>
        </authorList>
    </citation>
    <scope>NUCLEOTIDE SEQUENCE</scope>
    <source>
        <strain evidence="2">CGMCC 1.15447</strain>
    </source>
</reference>
<gene>
    <name evidence="2" type="ORF">GCM10011507_25620</name>
</gene>
<evidence type="ECO:0000313" key="3">
    <source>
        <dbReference type="Proteomes" id="UP000648801"/>
    </source>
</evidence>
<protein>
    <recommendedName>
        <fullName evidence="4">Carboxypeptidase regulatory-like domain-containing protein</fullName>
    </recommendedName>
</protein>
<evidence type="ECO:0000256" key="1">
    <source>
        <dbReference type="SAM" id="SignalP"/>
    </source>
</evidence>
<comment type="caution">
    <text evidence="2">The sequence shown here is derived from an EMBL/GenBank/DDBJ whole genome shotgun (WGS) entry which is preliminary data.</text>
</comment>
<evidence type="ECO:0000313" key="2">
    <source>
        <dbReference type="EMBL" id="GGA72902.1"/>
    </source>
</evidence>
<dbReference type="Proteomes" id="UP000648801">
    <property type="component" value="Unassembled WGS sequence"/>
</dbReference>
<dbReference type="InterPro" id="IPR008969">
    <property type="entry name" value="CarboxyPept-like_regulatory"/>
</dbReference>
<accession>A0A916RVP5</accession>
<organism evidence="2 3">
    <name type="scientific">Edaphobacter acidisoli</name>
    <dbReference type="NCBI Taxonomy" id="2040573"/>
    <lineage>
        <taxon>Bacteria</taxon>
        <taxon>Pseudomonadati</taxon>
        <taxon>Acidobacteriota</taxon>
        <taxon>Terriglobia</taxon>
        <taxon>Terriglobales</taxon>
        <taxon>Acidobacteriaceae</taxon>
        <taxon>Edaphobacter</taxon>
    </lineage>
</organism>
<keyword evidence="1" id="KW-0732">Signal</keyword>
<feature type="signal peptide" evidence="1">
    <location>
        <begin position="1"/>
        <end position="35"/>
    </location>
</feature>
<proteinExistence type="predicted"/>
<keyword evidence="3" id="KW-1185">Reference proteome</keyword>
<dbReference type="AlphaFoldDB" id="A0A916RVP5"/>
<sequence>MTRTYSLSRTFADKALLAVLALAAVSLVVSIPAHAQSAQRVVQGKVIDKADAPVKGAVVYLKDDQSLSVKSAISGNDGSYRFGQLAQNTDYELWATSDGKKSATKTISSFENKNQFYIDLKINK</sequence>
<name>A0A916RVP5_9BACT</name>